<dbReference type="InterPro" id="IPR032675">
    <property type="entry name" value="LRR_dom_sf"/>
</dbReference>
<keyword evidence="13" id="KW-1185">Reference proteome</keyword>
<keyword evidence="8" id="KW-0677">Repeat</keyword>
<dbReference type="OrthoDB" id="120976at2759"/>
<dbReference type="PANTHER" id="PTHR45690">
    <property type="entry name" value="NACHT, LRR AND PYD DOMAINS-CONTAINING PROTEIN 12"/>
    <property type="match status" value="1"/>
</dbReference>
<dbReference type="Gene3D" id="3.80.10.10">
    <property type="entry name" value="Ribonuclease Inhibitor"/>
    <property type="match status" value="1"/>
</dbReference>
<evidence type="ECO:0000256" key="9">
    <source>
        <dbReference type="ARBA" id="ARBA00022990"/>
    </source>
</evidence>
<evidence type="ECO:0000256" key="7">
    <source>
        <dbReference type="ARBA" id="ARBA00022614"/>
    </source>
</evidence>
<dbReference type="InterPro" id="IPR050637">
    <property type="entry name" value="NLRP_innate_immun_reg"/>
</dbReference>
<evidence type="ECO:0000313" key="14">
    <source>
        <dbReference type="RefSeq" id="XP_011379076.1"/>
    </source>
</evidence>
<dbReference type="CTD" id="6050"/>
<evidence type="ECO:0000256" key="3">
    <source>
        <dbReference type="ARBA" id="ARBA00011699"/>
    </source>
</evidence>
<dbReference type="RefSeq" id="XP_011379076.1">
    <property type="nucleotide sequence ID" value="XM_011380774.2"/>
</dbReference>
<evidence type="ECO:0000256" key="5">
    <source>
        <dbReference type="ARBA" id="ARBA00022490"/>
    </source>
</evidence>
<reference evidence="14" key="1">
    <citation type="submission" date="2025-08" db="UniProtKB">
        <authorList>
            <consortium name="RefSeq"/>
        </authorList>
    </citation>
    <scope>IDENTIFICATION</scope>
    <source>
        <tissue evidence="14">Kidney</tissue>
    </source>
</reference>
<dbReference type="Pfam" id="PF13516">
    <property type="entry name" value="LRR_6"/>
    <property type="match status" value="7"/>
</dbReference>
<proteinExistence type="predicted"/>
<dbReference type="GeneID" id="105305931"/>
<dbReference type="CDD" id="cd00116">
    <property type="entry name" value="LRR_RI"/>
    <property type="match status" value="1"/>
</dbReference>
<organism evidence="13 14">
    <name type="scientific">Pteropus vampyrus</name>
    <name type="common">Large flying fox</name>
    <dbReference type="NCBI Taxonomy" id="132908"/>
    <lineage>
        <taxon>Eukaryota</taxon>
        <taxon>Metazoa</taxon>
        <taxon>Chordata</taxon>
        <taxon>Craniata</taxon>
        <taxon>Vertebrata</taxon>
        <taxon>Euteleostomi</taxon>
        <taxon>Mammalia</taxon>
        <taxon>Eutheria</taxon>
        <taxon>Laurasiatheria</taxon>
        <taxon>Chiroptera</taxon>
        <taxon>Yinpterochiroptera</taxon>
        <taxon>Pteropodoidea</taxon>
        <taxon>Pteropodidae</taxon>
        <taxon>Pteropodinae</taxon>
        <taxon>Pteropus</taxon>
    </lineage>
</organism>
<dbReference type="SUPFAM" id="SSF52047">
    <property type="entry name" value="RNI-like"/>
    <property type="match status" value="2"/>
</dbReference>
<evidence type="ECO:0000313" key="13">
    <source>
        <dbReference type="Proteomes" id="UP000515202"/>
    </source>
</evidence>
<dbReference type="InterPro" id="IPR001611">
    <property type="entry name" value="Leu-rich_rpt"/>
</dbReference>
<dbReference type="InterPro" id="IPR041302">
    <property type="entry name" value="LRR_RI_cap"/>
</dbReference>
<evidence type="ECO:0000256" key="1">
    <source>
        <dbReference type="ARBA" id="ARBA00004123"/>
    </source>
</evidence>
<evidence type="ECO:0000256" key="6">
    <source>
        <dbReference type="ARBA" id="ARBA00022553"/>
    </source>
</evidence>
<accession>A0A6P3RKU6</accession>
<evidence type="ECO:0000256" key="8">
    <source>
        <dbReference type="ARBA" id="ARBA00022737"/>
    </source>
</evidence>
<comment type="function">
    <text evidence="12">Ribonuclease inhibitor which inhibits RNASE1, RNASE2 and angiogenin (ANG). May play a role in redox homeostasis. Required to inhibit the cytotoxic tRNA ribonuclease activity of ANG in the cytoplasm in absence of stress. Relocates to the nucleus in response to stress, relieving inhibition of ANG in the cytoplasm, and inhibiting the angiogenic activity of ANG in the nucleus.</text>
</comment>
<evidence type="ECO:0000256" key="12">
    <source>
        <dbReference type="ARBA" id="ARBA00049613"/>
    </source>
</evidence>
<gene>
    <name evidence="14" type="primary">RNH1</name>
</gene>
<protein>
    <recommendedName>
        <fullName evidence="4">Ribonuclease inhibitor</fullName>
    </recommendedName>
    <alternativeName>
        <fullName evidence="11">Ribonuclease/angiogenin inhibitor 1</fullName>
    </alternativeName>
</protein>
<keyword evidence="9" id="KW-0007">Acetylation</keyword>
<dbReference type="KEGG" id="pvp:105305931"/>
<keyword evidence="10" id="KW-0539">Nucleus</keyword>
<dbReference type="AlphaFoldDB" id="A0A6P3RKU6"/>
<evidence type="ECO:0000256" key="2">
    <source>
        <dbReference type="ARBA" id="ARBA00004496"/>
    </source>
</evidence>
<evidence type="ECO:0000256" key="4">
    <source>
        <dbReference type="ARBA" id="ARBA00014554"/>
    </source>
</evidence>
<evidence type="ECO:0000256" key="10">
    <source>
        <dbReference type="ARBA" id="ARBA00023242"/>
    </source>
</evidence>
<name>A0A6P3RKU6_PTEVA</name>
<dbReference type="Pfam" id="PF18779">
    <property type="entry name" value="LRR_RI_capping"/>
    <property type="match status" value="1"/>
</dbReference>
<comment type="subcellular location">
    <subcellularLocation>
        <location evidence="2">Cytoplasm</location>
    </subcellularLocation>
    <subcellularLocation>
        <location evidence="1">Nucleus</location>
    </subcellularLocation>
</comment>
<dbReference type="GO" id="GO:0005737">
    <property type="term" value="C:cytoplasm"/>
    <property type="evidence" value="ECO:0007669"/>
    <property type="project" value="UniProtKB-SubCell"/>
</dbReference>
<keyword evidence="6" id="KW-0597">Phosphoprotein</keyword>
<dbReference type="InterPro" id="IPR006553">
    <property type="entry name" value="Leu-rich_rpt_Cys-con_subtyp"/>
</dbReference>
<dbReference type="GO" id="GO:0005634">
    <property type="term" value="C:nucleus"/>
    <property type="evidence" value="ECO:0007669"/>
    <property type="project" value="UniProtKB-SubCell"/>
</dbReference>
<keyword evidence="7" id="KW-0433">Leucine-rich repeat</keyword>
<dbReference type="PANTHER" id="PTHR45690:SF19">
    <property type="entry name" value="NACHT, LRR AND PYD DOMAINS-CONTAINING PROTEIN 3"/>
    <property type="match status" value="1"/>
</dbReference>
<dbReference type="Proteomes" id="UP000515202">
    <property type="component" value="Unplaced"/>
</dbReference>
<comment type="subunit">
    <text evidence="3">Forms high-affinity heterodimers with RNASE1, ANG and RNASE2.</text>
</comment>
<dbReference type="SMART" id="SM00367">
    <property type="entry name" value="LRR_CC"/>
    <property type="match status" value="7"/>
</dbReference>
<keyword evidence="5" id="KW-0963">Cytoplasm</keyword>
<evidence type="ECO:0000256" key="11">
    <source>
        <dbReference type="ARBA" id="ARBA00032534"/>
    </source>
</evidence>
<dbReference type="SMART" id="SM00368">
    <property type="entry name" value="LRR_RI"/>
    <property type="match status" value="13"/>
</dbReference>
<sequence>MSLDIHFEQLSDARWTELLPLIQQHQVVRLIDCGITEGRCKDISSALGDNPTLTELNLCNNELGDAGMRLLLQGLHSPTCKIQKLSVQNCGLTEAGCGVLPGALRSVPTLRELYLSNNPLGDAGLQLLCDGLLDPQCHIERLQVEYCNLTAASCEPLAAVLRAKREFKELMVSNNDLGDAGVRALCRGLADSASPLESLRLEGCNLTPASCQDLGSIVASKASLCTLELGDNKLGDAGIAKLCPGLLSPSSQLRTLWLWECDITASGCRDLCRVLKAKGSLKELSVAGNAVGDEGAQLLCESLLAPSCHLESLWAKSCGFTAACCQHFSAMLARNTRLLELQLSGNSLGDAGVQQLCQGLGQPGAVLRVLCLGDCEVTNNGCSSLASLLLANHSLCELDLSNNCMSDMGVLQLAESLQQPGCMLEKLVLFDTYWMEDTDNRLRALEESKPSLKIIS</sequence>